<proteinExistence type="predicted"/>
<reference evidence="1" key="2">
    <citation type="submission" date="2018-08" db="UniProtKB">
        <authorList>
            <consortium name="EnsemblPlants"/>
        </authorList>
    </citation>
    <scope>IDENTIFICATION</scope>
    <source>
        <strain evidence="1">Yugu1</strain>
    </source>
</reference>
<dbReference type="Gramene" id="KQL13962">
    <property type="protein sequence ID" value="KQL13962"/>
    <property type="gene ID" value="SETIT_024920mg"/>
</dbReference>
<accession>K3ZEC6</accession>
<evidence type="ECO:0000313" key="2">
    <source>
        <dbReference type="Proteomes" id="UP000004995"/>
    </source>
</evidence>
<dbReference type="InParanoid" id="K3ZEC6"/>
<dbReference type="EnsemblPlants" id="KQL13962">
    <property type="protein sequence ID" value="KQL13962"/>
    <property type="gene ID" value="SETIT_024920mg"/>
</dbReference>
<dbReference type="EMBL" id="AGNK02001499">
    <property type="status" value="NOT_ANNOTATED_CDS"/>
    <property type="molecule type" value="Genomic_DNA"/>
</dbReference>
<sequence>MAAPWAYCLCPRYHWS</sequence>
<dbReference type="Proteomes" id="UP000004995">
    <property type="component" value="Unassembled WGS sequence"/>
</dbReference>
<protein>
    <submittedName>
        <fullName evidence="1">Uncharacterized protein</fullName>
    </submittedName>
</protein>
<organism evidence="1 2">
    <name type="scientific">Setaria italica</name>
    <name type="common">Foxtail millet</name>
    <name type="synonym">Panicum italicum</name>
    <dbReference type="NCBI Taxonomy" id="4555"/>
    <lineage>
        <taxon>Eukaryota</taxon>
        <taxon>Viridiplantae</taxon>
        <taxon>Streptophyta</taxon>
        <taxon>Embryophyta</taxon>
        <taxon>Tracheophyta</taxon>
        <taxon>Spermatophyta</taxon>
        <taxon>Magnoliopsida</taxon>
        <taxon>Liliopsida</taxon>
        <taxon>Poales</taxon>
        <taxon>Poaceae</taxon>
        <taxon>PACMAD clade</taxon>
        <taxon>Panicoideae</taxon>
        <taxon>Panicodae</taxon>
        <taxon>Paniceae</taxon>
        <taxon>Cenchrinae</taxon>
        <taxon>Setaria</taxon>
    </lineage>
</organism>
<evidence type="ECO:0000313" key="1">
    <source>
        <dbReference type="EnsemblPlants" id="KQL13962"/>
    </source>
</evidence>
<name>K3ZEC6_SETIT</name>
<dbReference type="AlphaFoldDB" id="K3ZEC6"/>
<reference evidence="2" key="1">
    <citation type="journal article" date="2012" name="Nat. Biotechnol.">
        <title>Reference genome sequence of the model plant Setaria.</title>
        <authorList>
            <person name="Bennetzen J.L."/>
            <person name="Schmutz J."/>
            <person name="Wang H."/>
            <person name="Percifield R."/>
            <person name="Hawkins J."/>
            <person name="Pontaroli A.C."/>
            <person name="Estep M."/>
            <person name="Feng L."/>
            <person name="Vaughn J.N."/>
            <person name="Grimwood J."/>
            <person name="Jenkins J."/>
            <person name="Barry K."/>
            <person name="Lindquist E."/>
            <person name="Hellsten U."/>
            <person name="Deshpande S."/>
            <person name="Wang X."/>
            <person name="Wu X."/>
            <person name="Mitros T."/>
            <person name="Triplett J."/>
            <person name="Yang X."/>
            <person name="Ye C.Y."/>
            <person name="Mauro-Herrera M."/>
            <person name="Wang L."/>
            <person name="Li P."/>
            <person name="Sharma M."/>
            <person name="Sharma R."/>
            <person name="Ronald P.C."/>
            <person name="Panaud O."/>
            <person name="Kellogg E.A."/>
            <person name="Brutnell T.P."/>
            <person name="Doust A.N."/>
            <person name="Tuskan G.A."/>
            <person name="Rokhsar D."/>
            <person name="Devos K.M."/>
        </authorList>
    </citation>
    <scope>NUCLEOTIDE SEQUENCE [LARGE SCALE GENOMIC DNA]</scope>
    <source>
        <strain evidence="2">cv. Yugu1</strain>
    </source>
</reference>
<dbReference type="HOGENOM" id="CLU_3433317_0_0_1"/>
<keyword evidence="2" id="KW-1185">Reference proteome</keyword>